<sequence length="157" mass="17070">MINTLSKTVLVAHLALALSAHASMANASDTKNNTQVRFDGRATTAECRAGDFQGWVELSAFRHDNIVGYMVNKYKILYSGKSDNETLGHKANINAFASSQTSQTVHSPDAMKQDNNWRQLGLTGLAVANAQGTITGNVEFIFDRSNGSDPKCNIFIM</sequence>
<protein>
    <submittedName>
        <fullName evidence="2">Uncharacterized protein</fullName>
    </submittedName>
</protein>
<dbReference type="RefSeq" id="WP_153386341.1">
    <property type="nucleotide sequence ID" value="NZ_WIWC01000009.1"/>
</dbReference>
<evidence type="ECO:0000313" key="2">
    <source>
        <dbReference type="EMBL" id="MQT79976.1"/>
    </source>
</evidence>
<organism evidence="2">
    <name type="scientific">Pseudomonas helleri</name>
    <dbReference type="NCBI Taxonomy" id="1608996"/>
    <lineage>
        <taxon>Bacteria</taxon>
        <taxon>Pseudomonadati</taxon>
        <taxon>Pseudomonadota</taxon>
        <taxon>Gammaproteobacteria</taxon>
        <taxon>Pseudomonadales</taxon>
        <taxon>Pseudomonadaceae</taxon>
        <taxon>Pseudomonas</taxon>
    </lineage>
</organism>
<proteinExistence type="predicted"/>
<comment type="caution">
    <text evidence="2">The sequence shown here is derived from an EMBL/GenBank/DDBJ whole genome shotgun (WGS) entry which is preliminary data.</text>
</comment>
<gene>
    <name evidence="2" type="ORF">GHN86_07880</name>
</gene>
<accession>A0A6A7YWX2</accession>
<dbReference type="EMBL" id="WIWC01000009">
    <property type="protein sequence ID" value="MQT79976.1"/>
    <property type="molecule type" value="Genomic_DNA"/>
</dbReference>
<dbReference type="AlphaFoldDB" id="A0A6A7YWX2"/>
<name>A0A6A7YWX2_9PSED</name>
<feature type="signal peptide" evidence="1">
    <location>
        <begin position="1"/>
        <end position="22"/>
    </location>
</feature>
<keyword evidence="1" id="KW-0732">Signal</keyword>
<evidence type="ECO:0000256" key="1">
    <source>
        <dbReference type="SAM" id="SignalP"/>
    </source>
</evidence>
<feature type="chain" id="PRO_5025598873" evidence="1">
    <location>
        <begin position="23"/>
        <end position="157"/>
    </location>
</feature>
<reference evidence="2" key="1">
    <citation type="submission" date="2019-10" db="EMBL/GenBank/DDBJ databases">
        <title>Evaluation of single-gene subtyping targets for Pseudomonas.</title>
        <authorList>
            <person name="Reichler S.J."/>
            <person name="Orsi R.H."/>
            <person name="Wiedmann M."/>
            <person name="Martin N.H."/>
            <person name="Murphy S.I."/>
        </authorList>
    </citation>
    <scope>NUCLEOTIDE SEQUENCE</scope>
    <source>
        <strain evidence="2">FSL R10-2339</strain>
    </source>
</reference>